<keyword evidence="4" id="KW-0378">Hydrolase</keyword>
<accession>A0A162KST1</accession>
<dbReference type="InterPro" id="IPR051094">
    <property type="entry name" value="Diverse_Catalytic_Enzymes"/>
</dbReference>
<reference evidence="8 9" key="1">
    <citation type="journal article" date="2015" name="Biotechnol. Bioeng.">
        <title>Genome sequence and phenotypic characterization of Caulobacter segnis.</title>
        <authorList>
            <person name="Patel S."/>
            <person name="Fletcher B."/>
            <person name="Scott D.C."/>
            <person name="Ely B."/>
        </authorList>
    </citation>
    <scope>NUCLEOTIDE SEQUENCE [LARGE SCALE GENOMIC DNA]</scope>
    <source>
        <strain evidence="8 9">ERI-2</strain>
    </source>
</reference>
<dbReference type="AlphaFoldDB" id="A0A162KST1"/>
<dbReference type="PANTHER" id="PTHR35795:SF1">
    <property type="entry name" value="BIS(5'-NUCLEOSYL)-TETRAPHOSPHATASE, SYMMETRICAL"/>
    <property type="match status" value="1"/>
</dbReference>
<dbReference type="SMART" id="SM00471">
    <property type="entry name" value="HDc"/>
    <property type="match status" value="1"/>
</dbReference>
<evidence type="ECO:0000256" key="3">
    <source>
        <dbReference type="ARBA" id="ARBA00022741"/>
    </source>
</evidence>
<dbReference type="NCBIfam" id="TIGR00277">
    <property type="entry name" value="HDIG"/>
    <property type="match status" value="1"/>
</dbReference>
<evidence type="ECO:0000256" key="6">
    <source>
        <dbReference type="ARBA" id="ARBA00049417"/>
    </source>
</evidence>
<dbReference type="PATRIC" id="fig|1538.10.peg.3328"/>
<dbReference type="Pfam" id="PF01966">
    <property type="entry name" value="HD"/>
    <property type="match status" value="1"/>
</dbReference>
<keyword evidence="5" id="KW-0408">Iron</keyword>
<dbReference type="InterPro" id="IPR006674">
    <property type="entry name" value="HD_domain"/>
</dbReference>
<protein>
    <recommendedName>
        <fullName evidence="1">bis(5'-nucleosyl)-tetraphosphatase (symmetrical)</fullName>
        <ecNumber evidence="1">3.6.1.41</ecNumber>
    </recommendedName>
</protein>
<evidence type="ECO:0000259" key="7">
    <source>
        <dbReference type="PROSITE" id="PS51831"/>
    </source>
</evidence>
<dbReference type="PROSITE" id="PS51831">
    <property type="entry name" value="HD"/>
    <property type="match status" value="1"/>
</dbReference>
<dbReference type="GO" id="GO:0000166">
    <property type="term" value="F:nucleotide binding"/>
    <property type="evidence" value="ECO:0007669"/>
    <property type="project" value="UniProtKB-KW"/>
</dbReference>
<dbReference type="SUPFAM" id="SSF109604">
    <property type="entry name" value="HD-domain/PDEase-like"/>
    <property type="match status" value="1"/>
</dbReference>
<dbReference type="RefSeq" id="WP_063556574.1">
    <property type="nucleotide sequence ID" value="NZ_LITT01000058.1"/>
</dbReference>
<dbReference type="InterPro" id="IPR005249">
    <property type="entry name" value="YqeK"/>
</dbReference>
<comment type="caution">
    <text evidence="8">The sequence shown here is derived from an EMBL/GenBank/DDBJ whole genome shotgun (WGS) entry which is preliminary data.</text>
</comment>
<sequence length="191" mass="21616">MWSEEQIKEYLNEKLKKNRYEHSLSVQDTAIKLAEFYHVDVKKASTAGLVHDCAKYMSNDEILSMAHENQVPVDEVSALNPQLLHGNIAAVIAKNVMGIYDEEILSAVSCHTTGKKDMNLLEKIVYIADYIEPLRNFPGVAILREEAFTDLDTALLDAFNNTIKVVIDRGQLLHVNTISGRNYLVFKKAHR</sequence>
<dbReference type="OrthoDB" id="5295945at2"/>
<evidence type="ECO:0000313" key="8">
    <source>
        <dbReference type="EMBL" id="OAA83486.1"/>
    </source>
</evidence>
<keyword evidence="8" id="KW-0548">Nucleotidyltransferase</keyword>
<comment type="catalytic activity">
    <reaction evidence="6">
        <text>P(1),P(4)-bis(5'-adenosyl) tetraphosphate + H2O = 2 ADP + 2 H(+)</text>
        <dbReference type="Rhea" id="RHEA:24252"/>
        <dbReference type="ChEBI" id="CHEBI:15377"/>
        <dbReference type="ChEBI" id="CHEBI:15378"/>
        <dbReference type="ChEBI" id="CHEBI:58141"/>
        <dbReference type="ChEBI" id="CHEBI:456216"/>
        <dbReference type="EC" id="3.6.1.41"/>
    </reaction>
</comment>
<dbReference type="Proteomes" id="UP000077407">
    <property type="component" value="Unassembled WGS sequence"/>
</dbReference>
<keyword evidence="3" id="KW-0547">Nucleotide-binding</keyword>
<evidence type="ECO:0000256" key="5">
    <source>
        <dbReference type="ARBA" id="ARBA00023004"/>
    </source>
</evidence>
<dbReference type="InterPro" id="IPR003607">
    <property type="entry name" value="HD/PDEase_dom"/>
</dbReference>
<evidence type="ECO:0000256" key="4">
    <source>
        <dbReference type="ARBA" id="ARBA00022801"/>
    </source>
</evidence>
<dbReference type="EC" id="3.6.1.41" evidence="1"/>
<dbReference type="GO" id="GO:0046872">
    <property type="term" value="F:metal ion binding"/>
    <property type="evidence" value="ECO:0007669"/>
    <property type="project" value="UniProtKB-KW"/>
</dbReference>
<dbReference type="GO" id="GO:0008803">
    <property type="term" value="F:bis(5'-nucleosyl)-tetraphosphatase (symmetrical) activity"/>
    <property type="evidence" value="ECO:0007669"/>
    <property type="project" value="UniProtKB-EC"/>
</dbReference>
<dbReference type="EMBL" id="LITT01000058">
    <property type="protein sequence ID" value="OAA83486.1"/>
    <property type="molecule type" value="Genomic_DNA"/>
</dbReference>
<feature type="domain" description="HD" evidence="7">
    <location>
        <begin position="19"/>
        <end position="134"/>
    </location>
</feature>
<dbReference type="GO" id="GO:0016779">
    <property type="term" value="F:nucleotidyltransferase activity"/>
    <property type="evidence" value="ECO:0007669"/>
    <property type="project" value="UniProtKB-KW"/>
</dbReference>
<dbReference type="PANTHER" id="PTHR35795">
    <property type="entry name" value="SLR1885 PROTEIN"/>
    <property type="match status" value="1"/>
</dbReference>
<dbReference type="NCBIfam" id="TIGR00488">
    <property type="entry name" value="bis(5'-nucleosyl)-tetraphosphatase (symmetrical) YqeK"/>
    <property type="match status" value="1"/>
</dbReference>
<dbReference type="InterPro" id="IPR006675">
    <property type="entry name" value="HDIG_dom"/>
</dbReference>
<keyword evidence="8" id="KW-0808">Transferase</keyword>
<dbReference type="CDD" id="cd00077">
    <property type="entry name" value="HDc"/>
    <property type="match status" value="1"/>
</dbReference>
<name>A0A162KST1_9CLOT</name>
<gene>
    <name evidence="8" type="ORF">WY13_03272</name>
</gene>
<evidence type="ECO:0000313" key="9">
    <source>
        <dbReference type="Proteomes" id="UP000077407"/>
    </source>
</evidence>
<evidence type="ECO:0000256" key="2">
    <source>
        <dbReference type="ARBA" id="ARBA00022723"/>
    </source>
</evidence>
<dbReference type="Gene3D" id="1.10.3210.10">
    <property type="entry name" value="Hypothetical protein af1432"/>
    <property type="match status" value="1"/>
</dbReference>
<proteinExistence type="predicted"/>
<organism evidence="8 9">
    <name type="scientific">Clostridium ljungdahlii</name>
    <dbReference type="NCBI Taxonomy" id="1538"/>
    <lineage>
        <taxon>Bacteria</taxon>
        <taxon>Bacillati</taxon>
        <taxon>Bacillota</taxon>
        <taxon>Clostridia</taxon>
        <taxon>Eubacteriales</taxon>
        <taxon>Clostridiaceae</taxon>
        <taxon>Clostridium</taxon>
    </lineage>
</organism>
<evidence type="ECO:0000256" key="1">
    <source>
        <dbReference type="ARBA" id="ARBA00012506"/>
    </source>
</evidence>
<keyword evidence="2" id="KW-0479">Metal-binding</keyword>